<dbReference type="PANTHER" id="PTHR43133">
    <property type="entry name" value="RNA POLYMERASE ECF-TYPE SIGMA FACTO"/>
    <property type="match status" value="1"/>
</dbReference>
<keyword evidence="4" id="KW-0238">DNA-binding</keyword>
<evidence type="ECO:0000259" key="7">
    <source>
        <dbReference type="Pfam" id="PF04542"/>
    </source>
</evidence>
<keyword evidence="2" id="KW-0805">Transcription regulation</keyword>
<feature type="region of interest" description="Disordered" evidence="6">
    <location>
        <begin position="1"/>
        <end position="30"/>
    </location>
</feature>
<dbReference type="RefSeq" id="WP_031058981.1">
    <property type="nucleotide sequence ID" value="NZ_JBHSPX010000004.1"/>
</dbReference>
<gene>
    <name evidence="9" type="ORF">ACFP4F_17065</name>
</gene>
<evidence type="ECO:0000259" key="8">
    <source>
        <dbReference type="Pfam" id="PF04545"/>
    </source>
</evidence>
<keyword evidence="3" id="KW-0731">Sigma factor</keyword>
<evidence type="ECO:0000256" key="3">
    <source>
        <dbReference type="ARBA" id="ARBA00023082"/>
    </source>
</evidence>
<sequence length="216" mass="23531">MSADRTAALRPAAPQPPSAPQPTDAPTRDPLTDEELVRRLAAGSEACLAIAYRRWKPLVLAMARKALGDSQEAEDVTQQVFLAVWRNRHRYRAGRGPVTGWLIGIARHKIADALAARTRRARLIAAAGSALSDADEAIGQPDEALDRVLVGQELARLPEPQQQVLRMAFYEDLTQAQIAERTGWPLGTVKSHARRGLRRLRSGLEPGRSSAAAPKS</sequence>
<comment type="caution">
    <text evidence="9">The sequence shown here is derived from an EMBL/GenBank/DDBJ whole genome shotgun (WGS) entry which is preliminary data.</text>
</comment>
<evidence type="ECO:0000256" key="2">
    <source>
        <dbReference type="ARBA" id="ARBA00023015"/>
    </source>
</evidence>
<dbReference type="InterPro" id="IPR013324">
    <property type="entry name" value="RNA_pol_sigma_r3/r4-like"/>
</dbReference>
<dbReference type="InterPro" id="IPR036388">
    <property type="entry name" value="WH-like_DNA-bd_sf"/>
</dbReference>
<feature type="compositionally biased region" description="Low complexity" evidence="6">
    <location>
        <begin position="1"/>
        <end position="12"/>
    </location>
</feature>
<evidence type="ECO:0000313" key="10">
    <source>
        <dbReference type="Proteomes" id="UP001596139"/>
    </source>
</evidence>
<organism evidence="9 10">
    <name type="scientific">Streptomyces ochraceiscleroticus</name>
    <dbReference type="NCBI Taxonomy" id="47761"/>
    <lineage>
        <taxon>Bacteria</taxon>
        <taxon>Bacillati</taxon>
        <taxon>Actinomycetota</taxon>
        <taxon>Actinomycetes</taxon>
        <taxon>Kitasatosporales</taxon>
        <taxon>Streptomycetaceae</taxon>
        <taxon>Streptomyces</taxon>
    </lineage>
</organism>
<evidence type="ECO:0000256" key="6">
    <source>
        <dbReference type="SAM" id="MobiDB-lite"/>
    </source>
</evidence>
<dbReference type="EMBL" id="JBHSPX010000004">
    <property type="protein sequence ID" value="MFC6064250.1"/>
    <property type="molecule type" value="Genomic_DNA"/>
</dbReference>
<dbReference type="NCBIfam" id="TIGR02937">
    <property type="entry name" value="sigma70-ECF"/>
    <property type="match status" value="1"/>
</dbReference>
<reference evidence="10" key="1">
    <citation type="journal article" date="2019" name="Int. J. Syst. Evol. Microbiol.">
        <title>The Global Catalogue of Microorganisms (GCM) 10K type strain sequencing project: providing services to taxonomists for standard genome sequencing and annotation.</title>
        <authorList>
            <consortium name="The Broad Institute Genomics Platform"/>
            <consortium name="The Broad Institute Genome Sequencing Center for Infectious Disease"/>
            <person name="Wu L."/>
            <person name="Ma J."/>
        </authorList>
    </citation>
    <scope>NUCLEOTIDE SEQUENCE [LARGE SCALE GENOMIC DNA]</scope>
    <source>
        <strain evidence="10">CGMCC 1.15180</strain>
    </source>
</reference>
<dbReference type="InterPro" id="IPR007630">
    <property type="entry name" value="RNA_pol_sigma70_r4"/>
</dbReference>
<feature type="domain" description="RNA polymerase sigma-70 region 2" evidence="7">
    <location>
        <begin position="52"/>
        <end position="119"/>
    </location>
</feature>
<protein>
    <submittedName>
        <fullName evidence="9">RNA polymerase sigma factor</fullName>
    </submittedName>
</protein>
<dbReference type="InterPro" id="IPR014284">
    <property type="entry name" value="RNA_pol_sigma-70_dom"/>
</dbReference>
<dbReference type="InterPro" id="IPR007627">
    <property type="entry name" value="RNA_pol_sigma70_r2"/>
</dbReference>
<dbReference type="Proteomes" id="UP001596139">
    <property type="component" value="Unassembled WGS sequence"/>
</dbReference>
<dbReference type="Gene3D" id="1.10.1740.10">
    <property type="match status" value="1"/>
</dbReference>
<dbReference type="SUPFAM" id="SSF88946">
    <property type="entry name" value="Sigma2 domain of RNA polymerase sigma factors"/>
    <property type="match status" value="1"/>
</dbReference>
<evidence type="ECO:0000256" key="5">
    <source>
        <dbReference type="ARBA" id="ARBA00023163"/>
    </source>
</evidence>
<comment type="similarity">
    <text evidence="1">Belongs to the sigma-70 factor family. ECF subfamily.</text>
</comment>
<dbReference type="Pfam" id="PF04542">
    <property type="entry name" value="Sigma70_r2"/>
    <property type="match status" value="1"/>
</dbReference>
<dbReference type="Gene3D" id="1.10.10.10">
    <property type="entry name" value="Winged helix-like DNA-binding domain superfamily/Winged helix DNA-binding domain"/>
    <property type="match status" value="1"/>
</dbReference>
<dbReference type="Pfam" id="PF04545">
    <property type="entry name" value="Sigma70_r4"/>
    <property type="match status" value="1"/>
</dbReference>
<dbReference type="CDD" id="cd06171">
    <property type="entry name" value="Sigma70_r4"/>
    <property type="match status" value="1"/>
</dbReference>
<keyword evidence="5" id="KW-0804">Transcription</keyword>
<keyword evidence="10" id="KW-1185">Reference proteome</keyword>
<evidence type="ECO:0000256" key="4">
    <source>
        <dbReference type="ARBA" id="ARBA00023125"/>
    </source>
</evidence>
<feature type="domain" description="RNA polymerase sigma-70 region 4" evidence="8">
    <location>
        <begin position="154"/>
        <end position="201"/>
    </location>
</feature>
<evidence type="ECO:0000313" key="9">
    <source>
        <dbReference type="EMBL" id="MFC6064250.1"/>
    </source>
</evidence>
<evidence type="ECO:0000256" key="1">
    <source>
        <dbReference type="ARBA" id="ARBA00010641"/>
    </source>
</evidence>
<dbReference type="PANTHER" id="PTHR43133:SF62">
    <property type="entry name" value="RNA POLYMERASE SIGMA FACTOR SIGZ"/>
    <property type="match status" value="1"/>
</dbReference>
<accession>A0ABW1MLS0</accession>
<proteinExistence type="inferred from homology"/>
<dbReference type="InterPro" id="IPR013325">
    <property type="entry name" value="RNA_pol_sigma_r2"/>
</dbReference>
<dbReference type="InterPro" id="IPR039425">
    <property type="entry name" value="RNA_pol_sigma-70-like"/>
</dbReference>
<dbReference type="SUPFAM" id="SSF88659">
    <property type="entry name" value="Sigma3 and sigma4 domains of RNA polymerase sigma factors"/>
    <property type="match status" value="1"/>
</dbReference>
<name>A0ABW1MLS0_9ACTN</name>